<keyword evidence="1" id="KW-0472">Membrane</keyword>
<organism evidence="2 3">
    <name type="scientific">Brevibacillus fluminis</name>
    <dbReference type="NCBI Taxonomy" id="511487"/>
    <lineage>
        <taxon>Bacteria</taxon>
        <taxon>Bacillati</taxon>
        <taxon>Bacillota</taxon>
        <taxon>Bacilli</taxon>
        <taxon>Bacillales</taxon>
        <taxon>Paenibacillaceae</taxon>
        <taxon>Brevibacillus</taxon>
    </lineage>
</organism>
<keyword evidence="1" id="KW-0812">Transmembrane</keyword>
<name>A0A3M8CZ37_9BACL</name>
<proteinExistence type="predicted"/>
<keyword evidence="1" id="KW-1133">Transmembrane helix</keyword>
<dbReference type="Proteomes" id="UP000271031">
    <property type="component" value="Unassembled WGS sequence"/>
</dbReference>
<dbReference type="EMBL" id="RHHQ01000023">
    <property type="protein sequence ID" value="RNB81122.1"/>
    <property type="molecule type" value="Genomic_DNA"/>
</dbReference>
<dbReference type="AlphaFoldDB" id="A0A3M8CZ37"/>
<gene>
    <name evidence="2" type="ORF">EDM56_25685</name>
</gene>
<evidence type="ECO:0000313" key="3">
    <source>
        <dbReference type="Proteomes" id="UP000271031"/>
    </source>
</evidence>
<dbReference type="RefSeq" id="WP_122920803.1">
    <property type="nucleotide sequence ID" value="NZ_RHHQ01000023.1"/>
</dbReference>
<reference evidence="2 3" key="1">
    <citation type="submission" date="2018-10" db="EMBL/GenBank/DDBJ databases">
        <title>Phylogenomics of Brevibacillus.</title>
        <authorList>
            <person name="Dunlap C."/>
        </authorList>
    </citation>
    <scope>NUCLEOTIDE SEQUENCE [LARGE SCALE GENOMIC DNA]</scope>
    <source>
        <strain evidence="2 3">JCM 15716</strain>
    </source>
</reference>
<comment type="caution">
    <text evidence="2">The sequence shown here is derived from an EMBL/GenBank/DDBJ whole genome shotgun (WGS) entry which is preliminary data.</text>
</comment>
<sequence>MNRVFFFAVRALILVIFATLALMLYVKWSHDWSLETEERQAKRSLLQQKLLHAMPQSGKNPQATVVNLAAITDFSWDRVYLFGPYSPPSYIYRQIGYHWYNDVVNHIQYLDDHSLLVFVQKGKVVEYLENPLGIGGMYWDTDRFMFERDDSKFLVSRELVDPDQGSVDPNEAIAPGKKPASTGTDIFYRLHYMKKNERGVQ</sequence>
<evidence type="ECO:0000313" key="2">
    <source>
        <dbReference type="EMBL" id="RNB81122.1"/>
    </source>
</evidence>
<evidence type="ECO:0000256" key="1">
    <source>
        <dbReference type="SAM" id="Phobius"/>
    </source>
</evidence>
<accession>A0A3M8CZ37</accession>
<feature type="transmembrane region" description="Helical" evidence="1">
    <location>
        <begin position="6"/>
        <end position="26"/>
    </location>
</feature>
<keyword evidence="3" id="KW-1185">Reference proteome</keyword>
<dbReference type="OrthoDB" id="6443639at2"/>
<protein>
    <submittedName>
        <fullName evidence="2">Uncharacterized protein</fullName>
    </submittedName>
</protein>